<accession>A0A6J5M1J2</accession>
<evidence type="ECO:0000313" key="2">
    <source>
        <dbReference type="EMBL" id="CAB4138870.1"/>
    </source>
</evidence>
<gene>
    <name evidence="2" type="ORF">UFOVP350_18</name>
</gene>
<sequence length="143" mass="15219">MKEKELIEAINGLGINGVKATTAMKMEELQTLHGLLTAPKNESEAAKQLAEANARIAELEEANAALEASAAELSKALGESESKAPAKEGVKVKHEGKTYLVSRGGAIVFNGERVVYTPEDLQKNEELVAHLVKIGALKLISSK</sequence>
<keyword evidence="1" id="KW-0175">Coiled coil</keyword>
<organism evidence="2">
    <name type="scientific">uncultured Caudovirales phage</name>
    <dbReference type="NCBI Taxonomy" id="2100421"/>
    <lineage>
        <taxon>Viruses</taxon>
        <taxon>Duplodnaviria</taxon>
        <taxon>Heunggongvirae</taxon>
        <taxon>Uroviricota</taxon>
        <taxon>Caudoviricetes</taxon>
        <taxon>Peduoviridae</taxon>
        <taxon>Maltschvirus</taxon>
        <taxon>Maltschvirus maltsch</taxon>
    </lineage>
</organism>
<proteinExistence type="predicted"/>
<name>A0A6J5M1J2_9CAUD</name>
<dbReference type="EMBL" id="LR796362">
    <property type="protein sequence ID" value="CAB4138870.1"/>
    <property type="molecule type" value="Genomic_DNA"/>
</dbReference>
<evidence type="ECO:0000256" key="1">
    <source>
        <dbReference type="SAM" id="Coils"/>
    </source>
</evidence>
<reference evidence="2" key="1">
    <citation type="submission" date="2020-04" db="EMBL/GenBank/DDBJ databases">
        <authorList>
            <person name="Chiriac C."/>
            <person name="Salcher M."/>
            <person name="Ghai R."/>
            <person name="Kavagutti S V."/>
        </authorList>
    </citation>
    <scope>NUCLEOTIDE SEQUENCE</scope>
</reference>
<protein>
    <submittedName>
        <fullName evidence="2">Uncharacterized protein</fullName>
    </submittedName>
</protein>
<feature type="coiled-coil region" evidence="1">
    <location>
        <begin position="40"/>
        <end position="83"/>
    </location>
</feature>